<dbReference type="InterPro" id="IPR009078">
    <property type="entry name" value="Ferritin-like_SF"/>
</dbReference>
<accession>A0A6C0BDZ1</accession>
<dbReference type="PROSITE" id="PS00368">
    <property type="entry name" value="RIBORED_SMALL"/>
    <property type="match status" value="1"/>
</dbReference>
<dbReference type="InterPro" id="IPR000358">
    <property type="entry name" value="RNR_small_fam"/>
</dbReference>
<name>A0A6C0BDZ1_9ZZZZ</name>
<protein>
    <submittedName>
        <fullName evidence="2">Uncharacterized protein</fullName>
    </submittedName>
</protein>
<organism evidence="2">
    <name type="scientific">viral metagenome</name>
    <dbReference type="NCBI Taxonomy" id="1070528"/>
    <lineage>
        <taxon>unclassified sequences</taxon>
        <taxon>metagenomes</taxon>
        <taxon>organismal metagenomes</taxon>
    </lineage>
</organism>
<dbReference type="InterPro" id="IPR012348">
    <property type="entry name" value="RNR-like"/>
</dbReference>
<reference evidence="2" key="1">
    <citation type="journal article" date="2020" name="Nature">
        <title>Giant virus diversity and host interactions through global metagenomics.</title>
        <authorList>
            <person name="Schulz F."/>
            <person name="Roux S."/>
            <person name="Paez-Espino D."/>
            <person name="Jungbluth S."/>
            <person name="Walsh D.A."/>
            <person name="Denef V.J."/>
            <person name="McMahon K.D."/>
            <person name="Konstantinidis K.T."/>
            <person name="Eloe-Fadrosh E.A."/>
            <person name="Kyrpides N.C."/>
            <person name="Woyke T."/>
        </authorList>
    </citation>
    <scope>NUCLEOTIDE SEQUENCE</scope>
    <source>
        <strain evidence="2">GVMAG-M-3300010160-26</strain>
    </source>
</reference>
<sequence length="332" mass="38845">MQFSTDANEPILQTSEYSVFYGIKYPDIEAYAELQEKARWRENEISFVDDYEDFRKLAPNVQNLFKRTLSFLSVSDGLINKNILTRFLLEINDVSVRRFYLFQACMEDVHARTYGIMLATVVPDLEERKQLMEPHKNSPTIKAKIDWIEKWIDGDFPFCQRIVAFAIAEGVFFQPSFIPFHWAKKNGIMPGLTTGNEFIARDEGMHCYHSLLINNHLENKCSETTIHEMMREAVEIEKNYACSEMLRDGGIIELNTQALCNYVEYSADRWLTSIACKEKPSCDKLFFKENPLIWMEKISIPTYSEFFERQDVNYRDRFGTKNTAVFSDNSDF</sequence>
<proteinExistence type="inferred from homology"/>
<dbReference type="EMBL" id="MN739115">
    <property type="protein sequence ID" value="QHS89658.1"/>
    <property type="molecule type" value="Genomic_DNA"/>
</dbReference>
<dbReference type="AlphaFoldDB" id="A0A6C0BDZ1"/>
<dbReference type="PANTHER" id="PTHR23409:SF18">
    <property type="entry name" value="RIBONUCLEOSIDE-DIPHOSPHATE REDUCTASE SUBUNIT M2"/>
    <property type="match status" value="1"/>
</dbReference>
<evidence type="ECO:0000313" key="2">
    <source>
        <dbReference type="EMBL" id="QHS89658.1"/>
    </source>
</evidence>
<dbReference type="GO" id="GO:0016491">
    <property type="term" value="F:oxidoreductase activity"/>
    <property type="evidence" value="ECO:0007669"/>
    <property type="project" value="InterPro"/>
</dbReference>
<dbReference type="InterPro" id="IPR030475">
    <property type="entry name" value="RNR_small_AS"/>
</dbReference>
<dbReference type="PANTHER" id="PTHR23409">
    <property type="entry name" value="RIBONUCLEOSIDE-DIPHOSPHATE REDUCTASE SMALL CHAIN"/>
    <property type="match status" value="1"/>
</dbReference>
<evidence type="ECO:0000256" key="1">
    <source>
        <dbReference type="ARBA" id="ARBA00009303"/>
    </source>
</evidence>
<dbReference type="InterPro" id="IPR033909">
    <property type="entry name" value="RNR_small"/>
</dbReference>
<dbReference type="GO" id="GO:0009263">
    <property type="term" value="P:deoxyribonucleotide biosynthetic process"/>
    <property type="evidence" value="ECO:0007669"/>
    <property type="project" value="InterPro"/>
</dbReference>
<dbReference type="CDD" id="cd01049">
    <property type="entry name" value="RNRR2"/>
    <property type="match status" value="1"/>
</dbReference>
<comment type="similarity">
    <text evidence="1">Belongs to the ribonucleoside diphosphate reductase small chain family.</text>
</comment>
<dbReference type="Gene3D" id="1.10.620.20">
    <property type="entry name" value="Ribonucleotide Reductase, subunit A"/>
    <property type="match status" value="1"/>
</dbReference>
<dbReference type="Pfam" id="PF00268">
    <property type="entry name" value="Ribonuc_red_sm"/>
    <property type="match status" value="1"/>
</dbReference>
<dbReference type="SUPFAM" id="SSF47240">
    <property type="entry name" value="Ferritin-like"/>
    <property type="match status" value="1"/>
</dbReference>